<sequence>MNQVSDMRLIFFNRESHDMAETDASADTVNATIETAAQPNDNLSSDTATSAPPPPAKPESKRWADEEDDPPEEPEKKNDAPSTSEPEVNVAELKITENKFLDDPEDSNISAGFDSNCSRTRVTTGDTPYTSASSFEDLNLSPEVLKGLYVEMGFKKPSKVQAITLPMILTPPHKDLIAQAHNGSGKNHLFRAWDAQPGRSQC</sequence>
<feature type="short sequence motif" description="Q motif" evidence="5">
    <location>
        <begin position="133"/>
        <end position="162"/>
    </location>
</feature>
<feature type="region of interest" description="Disordered" evidence="6">
    <location>
        <begin position="14"/>
        <end position="90"/>
    </location>
</feature>
<evidence type="ECO:0000256" key="4">
    <source>
        <dbReference type="ARBA" id="ARBA00022840"/>
    </source>
</evidence>
<feature type="domain" description="DEAD-box RNA helicase Q" evidence="7">
    <location>
        <begin position="133"/>
        <end position="162"/>
    </location>
</feature>
<proteinExistence type="predicted"/>
<dbReference type="InterPro" id="IPR027417">
    <property type="entry name" value="P-loop_NTPase"/>
</dbReference>
<reference evidence="8" key="1">
    <citation type="journal article" date="2019" name="Science">
        <title>Mutation of a bHLH transcription factor allowed almond domestication.</title>
        <authorList>
            <person name="Sanchez-Perez R."/>
            <person name="Pavan S."/>
            <person name="Mazzeo R."/>
            <person name="Moldovan C."/>
            <person name="Aiese Cigliano R."/>
            <person name="Del Cueto J."/>
            <person name="Ricciardi F."/>
            <person name="Lotti C."/>
            <person name="Ricciardi L."/>
            <person name="Dicenta F."/>
            <person name="Lopez-Marques R.L."/>
            <person name="Lindberg Moller B."/>
        </authorList>
    </citation>
    <scope>NUCLEOTIDE SEQUENCE</scope>
</reference>
<keyword evidence="1" id="KW-0547">Nucleotide-binding</keyword>
<evidence type="ECO:0000256" key="1">
    <source>
        <dbReference type="ARBA" id="ARBA00022741"/>
    </source>
</evidence>
<dbReference type="GO" id="GO:0016787">
    <property type="term" value="F:hydrolase activity"/>
    <property type="evidence" value="ECO:0007669"/>
    <property type="project" value="UniProtKB-KW"/>
</dbReference>
<organism evidence="8">
    <name type="scientific">Prunus dulcis</name>
    <name type="common">Almond</name>
    <name type="synonym">Amygdalus dulcis</name>
    <dbReference type="NCBI Taxonomy" id="3755"/>
    <lineage>
        <taxon>Eukaryota</taxon>
        <taxon>Viridiplantae</taxon>
        <taxon>Streptophyta</taxon>
        <taxon>Embryophyta</taxon>
        <taxon>Tracheophyta</taxon>
        <taxon>Spermatophyta</taxon>
        <taxon>Magnoliopsida</taxon>
        <taxon>eudicotyledons</taxon>
        <taxon>Gunneridae</taxon>
        <taxon>Pentapetalae</taxon>
        <taxon>rosids</taxon>
        <taxon>fabids</taxon>
        <taxon>Rosales</taxon>
        <taxon>Rosaceae</taxon>
        <taxon>Amygdaloideae</taxon>
        <taxon>Amygdaleae</taxon>
        <taxon>Prunus</taxon>
    </lineage>
</organism>
<evidence type="ECO:0000256" key="5">
    <source>
        <dbReference type="PROSITE-ProRule" id="PRU00552"/>
    </source>
</evidence>
<accession>A0A4Y1RVD5</accession>
<keyword evidence="4" id="KW-0067">ATP-binding</keyword>
<name>A0A4Y1RVD5_PRUDU</name>
<evidence type="ECO:0000313" key="8">
    <source>
        <dbReference type="EMBL" id="BBH07723.1"/>
    </source>
</evidence>
<dbReference type="Gene3D" id="3.40.50.300">
    <property type="entry name" value="P-loop containing nucleotide triphosphate hydrolases"/>
    <property type="match status" value="1"/>
</dbReference>
<dbReference type="PROSITE" id="PS51195">
    <property type="entry name" value="Q_MOTIF"/>
    <property type="match status" value="1"/>
</dbReference>
<dbReference type="GO" id="GO:0003724">
    <property type="term" value="F:RNA helicase activity"/>
    <property type="evidence" value="ECO:0007669"/>
    <property type="project" value="InterPro"/>
</dbReference>
<keyword evidence="2 8" id="KW-0378">Hydrolase</keyword>
<gene>
    <name evidence="8" type="ORF">Prudu_019740</name>
</gene>
<keyword evidence="3" id="KW-0347">Helicase</keyword>
<evidence type="ECO:0000256" key="2">
    <source>
        <dbReference type="ARBA" id="ARBA00022801"/>
    </source>
</evidence>
<protein>
    <submittedName>
        <fullName evidence="8">P-loop containing nucleoside triphosphate hydrolases superfamily protein</fullName>
    </submittedName>
</protein>
<dbReference type="SUPFAM" id="SSF52540">
    <property type="entry name" value="P-loop containing nucleoside triphosphate hydrolases"/>
    <property type="match status" value="1"/>
</dbReference>
<dbReference type="EMBL" id="AP019303">
    <property type="protein sequence ID" value="BBH07723.1"/>
    <property type="molecule type" value="Genomic_DNA"/>
</dbReference>
<evidence type="ECO:0000256" key="6">
    <source>
        <dbReference type="SAM" id="MobiDB-lite"/>
    </source>
</evidence>
<dbReference type="InterPro" id="IPR014014">
    <property type="entry name" value="RNA_helicase_DEAD_Q_motif"/>
</dbReference>
<feature type="compositionally biased region" description="Polar residues" evidence="6">
    <location>
        <begin position="25"/>
        <end position="43"/>
    </location>
</feature>
<evidence type="ECO:0000256" key="3">
    <source>
        <dbReference type="ARBA" id="ARBA00022806"/>
    </source>
</evidence>
<dbReference type="AlphaFoldDB" id="A0A4Y1RVD5"/>
<evidence type="ECO:0000259" key="7">
    <source>
        <dbReference type="PROSITE" id="PS51195"/>
    </source>
</evidence>
<dbReference type="GO" id="GO:0005524">
    <property type="term" value="F:ATP binding"/>
    <property type="evidence" value="ECO:0007669"/>
    <property type="project" value="UniProtKB-KW"/>
</dbReference>